<sequence length="213" mass="21325">MTPLPGEPRGDAQPRDRPVTPAHLRGDRPDTPAHLGRAAPPRRYLAALLLAVLTLTATVAGGAVAAGAGPSARTTAGPVSPAGHPAGTRQAGGDLLRSGATSTPRAIPGPDPRTRAAVEGLRPAPVTAPQPWAAAEHPRTPQHLPPPGPGAPLPRPPGLLPPLPVPVSAPAAPPAAADRFRAALPGVRGPPGTAVHRPWDLSPVPSRTPAAAP</sequence>
<feature type="transmembrane region" description="Helical" evidence="2">
    <location>
        <begin position="44"/>
        <end position="68"/>
    </location>
</feature>
<keyword evidence="2" id="KW-0472">Membrane</keyword>
<evidence type="ECO:0000256" key="1">
    <source>
        <dbReference type="SAM" id="MobiDB-lite"/>
    </source>
</evidence>
<feature type="compositionally biased region" description="Basic and acidic residues" evidence="1">
    <location>
        <begin position="8"/>
        <end position="31"/>
    </location>
</feature>
<keyword evidence="2" id="KW-0812">Transmembrane</keyword>
<organism evidence="3">
    <name type="scientific">Streptomyces sp. NBC_00008</name>
    <dbReference type="NCBI Taxonomy" id="2903610"/>
    <lineage>
        <taxon>Bacteria</taxon>
        <taxon>Bacillati</taxon>
        <taxon>Actinomycetota</taxon>
        <taxon>Actinomycetes</taxon>
        <taxon>Kitasatosporales</taxon>
        <taxon>Streptomycetaceae</taxon>
        <taxon>Streptomyces</taxon>
    </lineage>
</organism>
<name>A0AAU2VJY0_9ACTN</name>
<evidence type="ECO:0000256" key="2">
    <source>
        <dbReference type="SAM" id="Phobius"/>
    </source>
</evidence>
<feature type="region of interest" description="Disordered" evidence="1">
    <location>
        <begin position="1"/>
        <end position="38"/>
    </location>
</feature>
<feature type="compositionally biased region" description="Low complexity" evidence="1">
    <location>
        <begin position="174"/>
        <end position="186"/>
    </location>
</feature>
<accession>A0AAU2VJY0</accession>
<keyword evidence="2" id="KW-1133">Transmembrane helix</keyword>
<dbReference type="AlphaFoldDB" id="A0AAU2VJY0"/>
<proteinExistence type="predicted"/>
<protein>
    <submittedName>
        <fullName evidence="3">Uncharacterized protein</fullName>
    </submittedName>
</protein>
<gene>
    <name evidence="3" type="ORF">OG398_04290</name>
</gene>
<reference evidence="3" key="1">
    <citation type="submission" date="2022-10" db="EMBL/GenBank/DDBJ databases">
        <title>The complete genomes of actinobacterial strains from the NBC collection.</title>
        <authorList>
            <person name="Joergensen T.S."/>
            <person name="Alvarez Arevalo M."/>
            <person name="Sterndorff E.B."/>
            <person name="Faurdal D."/>
            <person name="Vuksanovic O."/>
            <person name="Mourched A.-S."/>
            <person name="Charusanti P."/>
            <person name="Shaw S."/>
            <person name="Blin K."/>
            <person name="Weber T."/>
        </authorList>
    </citation>
    <scope>NUCLEOTIDE SEQUENCE</scope>
    <source>
        <strain evidence="3">NBC_00008</strain>
    </source>
</reference>
<feature type="compositionally biased region" description="Pro residues" evidence="1">
    <location>
        <begin position="143"/>
        <end position="173"/>
    </location>
</feature>
<evidence type="ECO:0000313" key="3">
    <source>
        <dbReference type="EMBL" id="WTW67555.1"/>
    </source>
</evidence>
<feature type="region of interest" description="Disordered" evidence="1">
    <location>
        <begin position="65"/>
        <end position="213"/>
    </location>
</feature>
<dbReference type="EMBL" id="CP108313">
    <property type="protein sequence ID" value="WTW67555.1"/>
    <property type="molecule type" value="Genomic_DNA"/>
</dbReference>